<evidence type="ECO:0000313" key="1">
    <source>
        <dbReference type="EMBL" id="SER18684.1"/>
    </source>
</evidence>
<sequence>MDASYVFRVRVRLEPGREDVSLEPSSAETTVTLFREAPEPGTEGWLFFRDTLWRGEVSDEAYARRLAAEWLGVPERTVEAVDFRELQTDEAYFDALKSAIAADLDPFKADTVSEALSKYLGSSVRVTETDESD</sequence>
<dbReference type="RefSeq" id="WP_090618951.1">
    <property type="nucleotide sequence ID" value="NZ_FOFD01000004.1"/>
</dbReference>
<dbReference type="NCBIfam" id="NF033910">
    <property type="entry name" value="LWR_salt"/>
    <property type="match status" value="1"/>
</dbReference>
<dbReference type="EMBL" id="FOFD01000004">
    <property type="protein sequence ID" value="SER18684.1"/>
    <property type="molecule type" value="Genomic_DNA"/>
</dbReference>
<dbReference type="OrthoDB" id="202660at2157"/>
<name>A0A1H9M4T0_9EURY</name>
<dbReference type="Proteomes" id="UP000199114">
    <property type="component" value="Unassembled WGS sequence"/>
</dbReference>
<keyword evidence="2" id="KW-1185">Reference proteome</keyword>
<evidence type="ECO:0008006" key="3">
    <source>
        <dbReference type="Google" id="ProtNLM"/>
    </source>
</evidence>
<reference evidence="2" key="1">
    <citation type="submission" date="2016-10" db="EMBL/GenBank/DDBJ databases">
        <authorList>
            <person name="Varghese N."/>
            <person name="Submissions S."/>
        </authorList>
    </citation>
    <scope>NUCLEOTIDE SEQUENCE [LARGE SCALE GENOMIC DNA]</scope>
    <source>
        <strain evidence="2">DSM 25055</strain>
    </source>
</reference>
<organism evidence="1 2">
    <name type="scientific">Natrinema salaciae</name>
    <dbReference type="NCBI Taxonomy" id="1186196"/>
    <lineage>
        <taxon>Archaea</taxon>
        <taxon>Methanobacteriati</taxon>
        <taxon>Methanobacteriota</taxon>
        <taxon>Stenosarchaea group</taxon>
        <taxon>Halobacteria</taxon>
        <taxon>Halobacteriales</taxon>
        <taxon>Natrialbaceae</taxon>
        <taxon>Natrinema</taxon>
    </lineage>
</organism>
<protein>
    <recommendedName>
        <fullName evidence="3">LWR-salt protein</fullName>
    </recommendedName>
</protein>
<proteinExistence type="predicted"/>
<dbReference type="STRING" id="1186196.SAMN04489841_3205"/>
<accession>A0A1H9M4T0</accession>
<dbReference type="Pfam" id="PF26423">
    <property type="entry name" value="LWR_salt"/>
    <property type="match status" value="1"/>
</dbReference>
<dbReference type="AlphaFoldDB" id="A0A1H9M4T0"/>
<dbReference type="InterPro" id="IPR049798">
    <property type="entry name" value="LWR_salt"/>
</dbReference>
<gene>
    <name evidence="1" type="ORF">SAMN04489841_3205</name>
</gene>
<evidence type="ECO:0000313" key="2">
    <source>
        <dbReference type="Proteomes" id="UP000199114"/>
    </source>
</evidence>